<dbReference type="Pfam" id="PF16807">
    <property type="entry name" value="Phage_tail_terminator_4"/>
    <property type="match status" value="1"/>
</dbReference>
<keyword evidence="2" id="KW-1185">Reference proteome</keyword>
<dbReference type="InterPro" id="IPR053745">
    <property type="entry name" value="Viral_Tail_Comp_sf"/>
</dbReference>
<dbReference type="AlphaFoldDB" id="A0A4U1D076"/>
<evidence type="ECO:0000313" key="1">
    <source>
        <dbReference type="EMBL" id="TKC15679.1"/>
    </source>
</evidence>
<protein>
    <submittedName>
        <fullName evidence="1">DUF5072 domain-containing protein</fullName>
    </submittedName>
</protein>
<dbReference type="Proteomes" id="UP000307756">
    <property type="component" value="Unassembled WGS sequence"/>
</dbReference>
<accession>A0A4U1D076</accession>
<dbReference type="OrthoDB" id="2227204at2"/>
<dbReference type="Gene3D" id="3.30.2000.30">
    <property type="match status" value="1"/>
</dbReference>
<dbReference type="RefSeq" id="WP_136832621.1">
    <property type="nucleotide sequence ID" value="NZ_SWBM01000004.1"/>
</dbReference>
<reference evidence="1 2" key="1">
    <citation type="journal article" date="2011" name="J. Microbiol.">
        <title>Bacillus kyonggiensis sp. nov., isolated from soil of a lettuce field.</title>
        <authorList>
            <person name="Dong K."/>
            <person name="Lee S."/>
        </authorList>
    </citation>
    <scope>NUCLEOTIDE SEQUENCE [LARGE SCALE GENOMIC DNA]</scope>
    <source>
        <strain evidence="1 2">NB22</strain>
    </source>
</reference>
<gene>
    <name evidence="1" type="ORF">FA727_16265</name>
</gene>
<comment type="caution">
    <text evidence="1">The sequence shown here is derived from an EMBL/GenBank/DDBJ whole genome shotgun (WGS) entry which is preliminary data.</text>
</comment>
<organism evidence="1 2">
    <name type="scientific">Robertmurraya kyonggiensis</name>
    <dbReference type="NCBI Taxonomy" id="1037680"/>
    <lineage>
        <taxon>Bacteria</taxon>
        <taxon>Bacillati</taxon>
        <taxon>Bacillota</taxon>
        <taxon>Bacilli</taxon>
        <taxon>Bacillales</taxon>
        <taxon>Bacillaceae</taxon>
        <taxon>Robertmurraya</taxon>
    </lineage>
</organism>
<name>A0A4U1D076_9BACI</name>
<evidence type="ECO:0000313" key="2">
    <source>
        <dbReference type="Proteomes" id="UP000307756"/>
    </source>
</evidence>
<sequence>MLQKLSFIAVLAAVINKIETNTGLKCYDAVPANEEMPYYHAEMMGTIPEKSKTMQKDRYQVIIHVHAEGGGSVKVFEAIQKLEEALTEDIVLPDDYEVTLQVPTGVSQILDEADGTKHAVIGYDFVVFSGYKMKI</sequence>
<proteinExistence type="predicted"/>
<dbReference type="EMBL" id="SWBM01000004">
    <property type="protein sequence ID" value="TKC15679.1"/>
    <property type="molecule type" value="Genomic_DNA"/>
</dbReference>